<dbReference type="AlphaFoldDB" id="A0A7S3PNA1"/>
<dbReference type="Gene3D" id="3.40.50.1240">
    <property type="entry name" value="Phosphoglycerate mutase-like"/>
    <property type="match status" value="1"/>
</dbReference>
<proteinExistence type="predicted"/>
<dbReference type="PANTHER" id="PTHR48100">
    <property type="entry name" value="BROAD-SPECIFICITY PHOSPHATASE YOR283W-RELATED"/>
    <property type="match status" value="1"/>
</dbReference>
<dbReference type="Pfam" id="PF00300">
    <property type="entry name" value="His_Phos_1"/>
    <property type="match status" value="1"/>
</dbReference>
<reference evidence="1" key="1">
    <citation type="submission" date="2021-01" db="EMBL/GenBank/DDBJ databases">
        <authorList>
            <person name="Corre E."/>
            <person name="Pelletier E."/>
            <person name="Niang G."/>
            <person name="Scheremetjew M."/>
            <person name="Finn R."/>
            <person name="Kale V."/>
            <person name="Holt S."/>
            <person name="Cochrane G."/>
            <person name="Meng A."/>
            <person name="Brown T."/>
            <person name="Cohen L."/>
        </authorList>
    </citation>
    <scope>NUCLEOTIDE SEQUENCE</scope>
    <source>
        <strain evidence="1">GSBS06</strain>
    </source>
</reference>
<dbReference type="InterPro" id="IPR050275">
    <property type="entry name" value="PGM_Phosphatase"/>
</dbReference>
<dbReference type="SMART" id="SM00855">
    <property type="entry name" value="PGAM"/>
    <property type="match status" value="1"/>
</dbReference>
<dbReference type="GO" id="GO:0005737">
    <property type="term" value="C:cytoplasm"/>
    <property type="evidence" value="ECO:0007669"/>
    <property type="project" value="TreeGrafter"/>
</dbReference>
<gene>
    <name evidence="1" type="ORF">ASTO00021_LOCUS15174</name>
</gene>
<dbReference type="EMBL" id="HBIN01019896">
    <property type="protein sequence ID" value="CAE0445146.1"/>
    <property type="molecule type" value="Transcribed_RNA"/>
</dbReference>
<accession>A0A7S3PNA1</accession>
<dbReference type="GO" id="GO:0016791">
    <property type="term" value="F:phosphatase activity"/>
    <property type="evidence" value="ECO:0007669"/>
    <property type="project" value="TreeGrafter"/>
</dbReference>
<dbReference type="SUPFAM" id="SSF53254">
    <property type="entry name" value="Phosphoglycerate mutase-like"/>
    <property type="match status" value="1"/>
</dbReference>
<name>A0A7S3PNA1_9STRA</name>
<organism evidence="1">
    <name type="scientific">Aplanochytrium stocchinoi</name>
    <dbReference type="NCBI Taxonomy" id="215587"/>
    <lineage>
        <taxon>Eukaryota</taxon>
        <taxon>Sar</taxon>
        <taxon>Stramenopiles</taxon>
        <taxon>Bigyra</taxon>
        <taxon>Labyrinthulomycetes</taxon>
        <taxon>Thraustochytrida</taxon>
        <taxon>Thraustochytriidae</taxon>
        <taxon>Aplanochytrium</taxon>
    </lineage>
</organism>
<evidence type="ECO:0000313" key="1">
    <source>
        <dbReference type="EMBL" id="CAE0445146.1"/>
    </source>
</evidence>
<dbReference type="InterPro" id="IPR029033">
    <property type="entry name" value="His_PPase_superfam"/>
</dbReference>
<sequence>MFRFRQVHKPVKDFLLRSGKLRLISTLKEMTENTTKRVFFVRHGEGEHNVAFHRGDRKSGGRIRDPCLTDVGKQQATSISPDTHPVLKDTEIELIVSSPLSRTIQTTILVFKEKLETDHPEVAGDQVEEPSQSEKQRERKIILHPDMQETGDVNCDTGKPLEETWDNLKTSVEAHIKLQPSMLCTKLLDINPKWHKKEGDYAHDGKKIKARLRRFTKWLLNRPERNIAIVGHHNIFLALLEFSFMNCEVREYALDVSMAQTLADQETDAILKAWRPVYPLPLAADSNNLSNAEKEHLRIHLPYCVEKFTLWGYPIPENFR</sequence>
<protein>
    <submittedName>
        <fullName evidence="1">Uncharacterized protein</fullName>
    </submittedName>
</protein>
<dbReference type="InterPro" id="IPR013078">
    <property type="entry name" value="His_Pase_superF_clade-1"/>
</dbReference>
<dbReference type="PANTHER" id="PTHR48100:SF54">
    <property type="entry name" value="PHOSPHATASE SPAC5H10.03-RELATED"/>
    <property type="match status" value="1"/>
</dbReference>
<dbReference type="CDD" id="cd07067">
    <property type="entry name" value="HP_PGM_like"/>
    <property type="match status" value="1"/>
</dbReference>